<evidence type="ECO:0000313" key="1">
    <source>
        <dbReference type="EMBL" id="KRM67601.1"/>
    </source>
</evidence>
<name>A0A0R2AK70_9LACO</name>
<dbReference type="PATRIC" id="fig|1423781.4.peg.777"/>
<dbReference type="Proteomes" id="UP000052012">
    <property type="component" value="Unassembled WGS sequence"/>
</dbReference>
<sequence length="156" mass="18306">MNLAQMQYIQKALNYVTETLDTKYKYVPVFKLDHQMMTAEFFTEDANGQPAEINIDENNQLSGFYNTNEIYKNLKLAITQAYLDFNNTENFNHSIIENPRLLFKWLSQKATTIKNKKPIDSELINVKFFDNSKLLEFMNVSEYAAFDFVSILKVMK</sequence>
<organism evidence="1 2">
    <name type="scientific">Apilactobacillus ozensis DSM 23829 = JCM 17196</name>
    <dbReference type="NCBI Taxonomy" id="1423781"/>
    <lineage>
        <taxon>Bacteria</taxon>
        <taxon>Bacillati</taxon>
        <taxon>Bacillota</taxon>
        <taxon>Bacilli</taxon>
        <taxon>Lactobacillales</taxon>
        <taxon>Lactobacillaceae</taxon>
        <taxon>Apilactobacillus</taxon>
    </lineage>
</organism>
<evidence type="ECO:0000313" key="2">
    <source>
        <dbReference type="Proteomes" id="UP000052012"/>
    </source>
</evidence>
<proteinExistence type="predicted"/>
<accession>A0A0R2AK70</accession>
<comment type="caution">
    <text evidence="1">The sequence shown here is derived from an EMBL/GenBank/DDBJ whole genome shotgun (WGS) entry which is preliminary data.</text>
</comment>
<reference evidence="1 2" key="1">
    <citation type="journal article" date="2015" name="Genome Announc.">
        <title>Expanding the biotechnology potential of lactobacilli through comparative genomics of 213 strains and associated genera.</title>
        <authorList>
            <person name="Sun Z."/>
            <person name="Harris H.M."/>
            <person name="McCann A."/>
            <person name="Guo C."/>
            <person name="Argimon S."/>
            <person name="Zhang W."/>
            <person name="Yang X."/>
            <person name="Jeffery I.B."/>
            <person name="Cooney J.C."/>
            <person name="Kagawa T.F."/>
            <person name="Liu W."/>
            <person name="Song Y."/>
            <person name="Salvetti E."/>
            <person name="Wrobel A."/>
            <person name="Rasinkangas P."/>
            <person name="Parkhill J."/>
            <person name="Rea M.C."/>
            <person name="O'Sullivan O."/>
            <person name="Ritari J."/>
            <person name="Douillard F.P."/>
            <person name="Paul Ross R."/>
            <person name="Yang R."/>
            <person name="Briner A.E."/>
            <person name="Felis G.E."/>
            <person name="de Vos W.M."/>
            <person name="Barrangou R."/>
            <person name="Klaenhammer T.R."/>
            <person name="Caufield P.W."/>
            <person name="Cui Y."/>
            <person name="Zhang H."/>
            <person name="O'Toole P.W."/>
        </authorList>
    </citation>
    <scope>NUCLEOTIDE SEQUENCE [LARGE SCALE GENOMIC DNA]</scope>
    <source>
        <strain evidence="1 2">DSM 23829</strain>
    </source>
</reference>
<gene>
    <name evidence="1" type="ORF">FD06_GL000753</name>
</gene>
<keyword evidence="2" id="KW-1185">Reference proteome</keyword>
<dbReference type="EMBL" id="AYYQ01000036">
    <property type="protein sequence ID" value="KRM67601.1"/>
    <property type="molecule type" value="Genomic_DNA"/>
</dbReference>
<protein>
    <submittedName>
        <fullName evidence="1">Uncharacterized protein</fullName>
    </submittedName>
</protein>
<dbReference type="AlphaFoldDB" id="A0A0R2AK70"/>